<dbReference type="InterPro" id="IPR015797">
    <property type="entry name" value="NUDIX_hydrolase-like_dom_sf"/>
</dbReference>
<dbReference type="GO" id="GO:0006695">
    <property type="term" value="P:cholesterol biosynthetic process"/>
    <property type="evidence" value="ECO:0007669"/>
    <property type="project" value="UniProtKB-KW"/>
</dbReference>
<evidence type="ECO:0000256" key="7">
    <source>
        <dbReference type="ARBA" id="ARBA00022516"/>
    </source>
</evidence>
<dbReference type="GO" id="GO:0009240">
    <property type="term" value="P:isopentenyl diphosphate biosynthetic process"/>
    <property type="evidence" value="ECO:0007669"/>
    <property type="project" value="TreeGrafter"/>
</dbReference>
<evidence type="ECO:0000256" key="14">
    <source>
        <dbReference type="ARBA" id="ARBA00023235"/>
    </source>
</evidence>
<comment type="catalytic activity">
    <reaction evidence="1">
        <text>isopentenyl diphosphate = dimethylallyl diphosphate</text>
        <dbReference type="Rhea" id="RHEA:23284"/>
        <dbReference type="ChEBI" id="CHEBI:57623"/>
        <dbReference type="ChEBI" id="CHEBI:128769"/>
        <dbReference type="EC" id="5.3.3.2"/>
    </reaction>
</comment>
<dbReference type="PROSITE" id="PS51462">
    <property type="entry name" value="NUDIX"/>
    <property type="match status" value="1"/>
</dbReference>
<keyword evidence="17" id="KW-1185">Reference proteome</keyword>
<keyword evidence="9" id="KW-0753">Steroid metabolism</keyword>
<name>A0A8K0CXR3_IGNLU</name>
<dbReference type="EMBL" id="VTPC01008066">
    <property type="protein sequence ID" value="KAF2893336.1"/>
    <property type="molecule type" value="Genomic_DNA"/>
</dbReference>
<protein>
    <recommendedName>
        <fullName evidence="6">isopentenyl-diphosphate Delta-isomerase</fullName>
        <ecNumber evidence="6">5.3.3.2</ecNumber>
    </recommendedName>
</protein>
<dbReference type="InterPro" id="IPR000086">
    <property type="entry name" value="NUDIX_hydrolase_dom"/>
</dbReference>
<dbReference type="FunFam" id="3.90.79.10:FF:000012">
    <property type="entry name" value="Isopentenyl-diphosphate Delta-isomerase 1"/>
    <property type="match status" value="1"/>
</dbReference>
<organism evidence="16 17">
    <name type="scientific">Ignelater luminosus</name>
    <name type="common">Cucubano</name>
    <name type="synonym">Pyrophorus luminosus</name>
    <dbReference type="NCBI Taxonomy" id="2038154"/>
    <lineage>
        <taxon>Eukaryota</taxon>
        <taxon>Metazoa</taxon>
        <taxon>Ecdysozoa</taxon>
        <taxon>Arthropoda</taxon>
        <taxon>Hexapoda</taxon>
        <taxon>Insecta</taxon>
        <taxon>Pterygota</taxon>
        <taxon>Neoptera</taxon>
        <taxon>Endopterygota</taxon>
        <taxon>Coleoptera</taxon>
        <taxon>Polyphaga</taxon>
        <taxon>Elateriformia</taxon>
        <taxon>Elateroidea</taxon>
        <taxon>Elateridae</taxon>
        <taxon>Agrypninae</taxon>
        <taxon>Pyrophorini</taxon>
        <taxon>Ignelater</taxon>
    </lineage>
</organism>
<sequence length="206" mass="23738">MIMIKLLGLLQKKHCHLVQPDGTIPLHRAFSVFLFNKAGHLLLQKRSSQKITFPDRYTNSCCSHPIADFPGEEEEKDGLGVKRAAQRRLNHELGIPIESIPVEKFTYVTRIHYKDVGNGRWGENEIDYILFLQEDLTIKPNPDEVSAISFIPKGELDAFLPTLDAPLTPWFALILKNRLRLWWDNLDDLNQFKDYKNILELGQCPC</sequence>
<evidence type="ECO:0000256" key="2">
    <source>
        <dbReference type="ARBA" id="ARBA00001946"/>
    </source>
</evidence>
<keyword evidence="13" id="KW-0414">Isoprene biosynthesis</keyword>
<evidence type="ECO:0000313" key="16">
    <source>
        <dbReference type="EMBL" id="KAF2893336.1"/>
    </source>
</evidence>
<dbReference type="GO" id="GO:0005737">
    <property type="term" value="C:cytoplasm"/>
    <property type="evidence" value="ECO:0007669"/>
    <property type="project" value="TreeGrafter"/>
</dbReference>
<dbReference type="SUPFAM" id="SSF55811">
    <property type="entry name" value="Nudix"/>
    <property type="match status" value="1"/>
</dbReference>
<keyword evidence="12" id="KW-0443">Lipid metabolism</keyword>
<keyword evidence="14" id="KW-0413">Isomerase</keyword>
<comment type="pathway">
    <text evidence="4">Isoprenoid biosynthesis; dimethylallyl diphosphate biosynthesis; dimethylallyl diphosphate from isopentenyl diphosphate: step 1/1.</text>
</comment>
<dbReference type="EC" id="5.3.3.2" evidence="6"/>
<evidence type="ECO:0000256" key="11">
    <source>
        <dbReference type="ARBA" id="ARBA00022955"/>
    </source>
</evidence>
<keyword evidence="9" id="KW-0152">Cholesterol biosynthesis</keyword>
<dbReference type="GO" id="GO:0046872">
    <property type="term" value="F:metal ion binding"/>
    <property type="evidence" value="ECO:0007669"/>
    <property type="project" value="UniProtKB-KW"/>
</dbReference>
<evidence type="ECO:0000313" key="17">
    <source>
        <dbReference type="Proteomes" id="UP000801492"/>
    </source>
</evidence>
<evidence type="ECO:0000256" key="6">
    <source>
        <dbReference type="ARBA" id="ARBA00012057"/>
    </source>
</evidence>
<evidence type="ECO:0000256" key="8">
    <source>
        <dbReference type="ARBA" id="ARBA00022723"/>
    </source>
</evidence>
<keyword evidence="9" id="KW-1207">Sterol metabolism</keyword>
<comment type="function">
    <text evidence="3">Catalyzes the 1,3-allylic rearrangement of the homoallylic substrate isopentenyl (IPP) to its highly electrophilic allylic isomer, dimethylallyl diphosphate (DMAPP).</text>
</comment>
<dbReference type="PIRSF" id="PIRSF018427">
    <property type="entry name" value="Isopntndiph_ism"/>
    <property type="match status" value="1"/>
</dbReference>
<evidence type="ECO:0000256" key="5">
    <source>
        <dbReference type="ARBA" id="ARBA00007579"/>
    </source>
</evidence>
<evidence type="ECO:0000256" key="3">
    <source>
        <dbReference type="ARBA" id="ARBA00003951"/>
    </source>
</evidence>
<dbReference type="GO" id="GO:0004452">
    <property type="term" value="F:isopentenyl-diphosphate delta-isomerase activity"/>
    <property type="evidence" value="ECO:0007669"/>
    <property type="project" value="UniProtKB-EC"/>
</dbReference>
<keyword evidence="9" id="KW-0756">Sterol biosynthesis</keyword>
<comment type="cofactor">
    <cofactor evidence="2">
        <name>Mg(2+)</name>
        <dbReference type="ChEBI" id="CHEBI:18420"/>
    </cofactor>
</comment>
<keyword evidence="9" id="KW-0153">Cholesterol metabolism</keyword>
<dbReference type="GO" id="GO:0050992">
    <property type="term" value="P:dimethylallyl diphosphate biosynthetic process"/>
    <property type="evidence" value="ECO:0007669"/>
    <property type="project" value="UniProtKB-UniPathway"/>
</dbReference>
<comment type="caution">
    <text evidence="16">The sequence shown here is derived from an EMBL/GenBank/DDBJ whole genome shotgun (WGS) entry which is preliminary data.</text>
</comment>
<keyword evidence="11" id="KW-0752">Steroid biosynthesis</keyword>
<evidence type="ECO:0000256" key="9">
    <source>
        <dbReference type="ARBA" id="ARBA00022778"/>
    </source>
</evidence>
<dbReference type="Pfam" id="PF00293">
    <property type="entry name" value="NUDIX"/>
    <property type="match status" value="1"/>
</dbReference>
<proteinExistence type="inferred from homology"/>
<dbReference type="Proteomes" id="UP000801492">
    <property type="component" value="Unassembled WGS sequence"/>
</dbReference>
<accession>A0A8K0CXR3</accession>
<keyword evidence="7" id="KW-0444">Lipid biosynthesis</keyword>
<feature type="domain" description="Nudix hydrolase" evidence="15">
    <location>
        <begin position="25"/>
        <end position="173"/>
    </location>
</feature>
<dbReference type="CDD" id="cd02885">
    <property type="entry name" value="NUDIX_IPP_Isomerase"/>
    <property type="match status" value="1"/>
</dbReference>
<dbReference type="OrthoDB" id="510307at2759"/>
<evidence type="ECO:0000256" key="4">
    <source>
        <dbReference type="ARBA" id="ARBA00004826"/>
    </source>
</evidence>
<dbReference type="UniPathway" id="UPA00059">
    <property type="reaction ID" value="UER00104"/>
</dbReference>
<comment type="similarity">
    <text evidence="5">Belongs to the IPP isomerase type 1 family.</text>
</comment>
<dbReference type="NCBIfam" id="TIGR02150">
    <property type="entry name" value="IPP_isom_1"/>
    <property type="match status" value="1"/>
</dbReference>
<dbReference type="AlphaFoldDB" id="A0A8K0CXR3"/>
<dbReference type="Gene3D" id="3.90.79.10">
    <property type="entry name" value="Nucleoside Triphosphate Pyrophosphohydrolase"/>
    <property type="match status" value="1"/>
</dbReference>
<reference evidence="16" key="1">
    <citation type="submission" date="2019-08" db="EMBL/GenBank/DDBJ databases">
        <title>The genome of the North American firefly Photinus pyralis.</title>
        <authorList>
            <consortium name="Photinus pyralis genome working group"/>
            <person name="Fallon T.R."/>
            <person name="Sander Lower S.E."/>
            <person name="Weng J.-K."/>
        </authorList>
    </citation>
    <scope>NUCLEOTIDE SEQUENCE</scope>
    <source>
        <strain evidence="16">TRF0915ILg1</strain>
        <tissue evidence="16">Whole body</tissue>
    </source>
</reference>
<evidence type="ECO:0000256" key="13">
    <source>
        <dbReference type="ARBA" id="ARBA00023229"/>
    </source>
</evidence>
<dbReference type="InterPro" id="IPR011876">
    <property type="entry name" value="IsopentenylPP_isomerase_typ1"/>
</dbReference>
<keyword evidence="10" id="KW-0460">Magnesium</keyword>
<keyword evidence="8" id="KW-0479">Metal-binding</keyword>
<evidence type="ECO:0000256" key="10">
    <source>
        <dbReference type="ARBA" id="ARBA00022842"/>
    </source>
</evidence>
<gene>
    <name evidence="16" type="ORF">ILUMI_12835</name>
</gene>
<evidence type="ECO:0000256" key="1">
    <source>
        <dbReference type="ARBA" id="ARBA00000374"/>
    </source>
</evidence>
<evidence type="ECO:0000256" key="12">
    <source>
        <dbReference type="ARBA" id="ARBA00023098"/>
    </source>
</evidence>
<dbReference type="PANTHER" id="PTHR10885">
    <property type="entry name" value="ISOPENTENYL-DIPHOSPHATE DELTA-ISOMERASE"/>
    <property type="match status" value="1"/>
</dbReference>
<evidence type="ECO:0000259" key="15">
    <source>
        <dbReference type="PROSITE" id="PS51462"/>
    </source>
</evidence>
<dbReference type="PANTHER" id="PTHR10885:SF0">
    <property type="entry name" value="ISOPENTENYL-DIPHOSPHATE DELTA-ISOMERASE"/>
    <property type="match status" value="1"/>
</dbReference>